<dbReference type="RefSeq" id="WP_092561333.1">
    <property type="nucleotide sequence ID" value="NZ_FOYZ01000009.1"/>
</dbReference>
<gene>
    <name evidence="2" type="ORF">SAMN05661086_02535</name>
</gene>
<keyword evidence="3" id="KW-1185">Reference proteome</keyword>
<protein>
    <recommendedName>
        <fullName evidence="4">Lipoprotein</fullName>
    </recommendedName>
</protein>
<keyword evidence="1" id="KW-0472">Membrane</keyword>
<reference evidence="2 3" key="1">
    <citation type="submission" date="2016-10" db="EMBL/GenBank/DDBJ databases">
        <authorList>
            <person name="de Groot N.N."/>
        </authorList>
    </citation>
    <scope>NUCLEOTIDE SEQUENCE [LARGE SCALE GENOMIC DNA]</scope>
    <source>
        <strain evidence="2 3">743A</strain>
    </source>
</reference>
<evidence type="ECO:0008006" key="4">
    <source>
        <dbReference type="Google" id="ProtNLM"/>
    </source>
</evidence>
<dbReference type="Proteomes" id="UP000199659">
    <property type="component" value="Unassembled WGS sequence"/>
</dbReference>
<evidence type="ECO:0000313" key="3">
    <source>
        <dbReference type="Proteomes" id="UP000199659"/>
    </source>
</evidence>
<name>A0A1I6KM82_9FIRM</name>
<accession>A0A1I6KM82</accession>
<sequence length="154" mass="18354">MNRTEMIKKTSRTIFGMFIVLIPCILFGCFSLFDKTLDIKLKIFCFCIVICMVIFFVYMKYPRYINDIIKGRTITIDGRLIKLDYLKDYHQKSKPENFDYYELYKSNNETITFSIEHSMYINEPKADKVRCVFLEKSHELLSIEVLSYADEKRG</sequence>
<feature type="transmembrane region" description="Helical" evidence="1">
    <location>
        <begin position="12"/>
        <end position="33"/>
    </location>
</feature>
<evidence type="ECO:0000256" key="1">
    <source>
        <dbReference type="SAM" id="Phobius"/>
    </source>
</evidence>
<dbReference type="PROSITE" id="PS51257">
    <property type="entry name" value="PROKAR_LIPOPROTEIN"/>
    <property type="match status" value="1"/>
</dbReference>
<feature type="transmembrane region" description="Helical" evidence="1">
    <location>
        <begin position="39"/>
        <end position="59"/>
    </location>
</feature>
<keyword evidence="1" id="KW-0812">Transmembrane</keyword>
<proteinExistence type="predicted"/>
<keyword evidence="1" id="KW-1133">Transmembrane helix</keyword>
<dbReference type="AlphaFoldDB" id="A0A1I6KM82"/>
<evidence type="ECO:0000313" key="2">
    <source>
        <dbReference type="EMBL" id="SFR92311.1"/>
    </source>
</evidence>
<dbReference type="EMBL" id="FOYZ01000009">
    <property type="protein sequence ID" value="SFR92311.1"/>
    <property type="molecule type" value="Genomic_DNA"/>
</dbReference>
<organism evidence="2 3">
    <name type="scientific">Anaeromicropila populeti</name>
    <dbReference type="NCBI Taxonomy" id="37658"/>
    <lineage>
        <taxon>Bacteria</taxon>
        <taxon>Bacillati</taxon>
        <taxon>Bacillota</taxon>
        <taxon>Clostridia</taxon>
        <taxon>Lachnospirales</taxon>
        <taxon>Lachnospiraceae</taxon>
        <taxon>Anaeromicropila</taxon>
    </lineage>
</organism>